<gene>
    <name evidence="2" type="ORF">PLOB_00024479</name>
</gene>
<feature type="compositionally biased region" description="Polar residues" evidence="1">
    <location>
        <begin position="56"/>
        <end position="67"/>
    </location>
</feature>
<protein>
    <submittedName>
        <fullName evidence="2">Uncharacterized protein</fullName>
    </submittedName>
</protein>
<name>A0ABN8RRH3_9CNID</name>
<feature type="region of interest" description="Disordered" evidence="1">
    <location>
        <begin position="1"/>
        <end position="70"/>
    </location>
</feature>
<organism evidence="2 3">
    <name type="scientific">Porites lobata</name>
    <dbReference type="NCBI Taxonomy" id="104759"/>
    <lineage>
        <taxon>Eukaryota</taxon>
        <taxon>Metazoa</taxon>
        <taxon>Cnidaria</taxon>
        <taxon>Anthozoa</taxon>
        <taxon>Hexacorallia</taxon>
        <taxon>Scleractinia</taxon>
        <taxon>Fungiina</taxon>
        <taxon>Poritidae</taxon>
        <taxon>Porites</taxon>
    </lineage>
</organism>
<feature type="non-terminal residue" evidence="2">
    <location>
        <position position="123"/>
    </location>
</feature>
<dbReference type="EMBL" id="CALNXK010000291">
    <property type="protein sequence ID" value="CAH3181213.1"/>
    <property type="molecule type" value="Genomic_DNA"/>
</dbReference>
<accession>A0ABN8RRH3</accession>
<comment type="caution">
    <text evidence="2">The sequence shown here is derived from an EMBL/GenBank/DDBJ whole genome shotgun (WGS) entry which is preliminary data.</text>
</comment>
<evidence type="ECO:0000313" key="3">
    <source>
        <dbReference type="Proteomes" id="UP001159405"/>
    </source>
</evidence>
<keyword evidence="3" id="KW-1185">Reference proteome</keyword>
<reference evidence="2 3" key="1">
    <citation type="submission" date="2022-05" db="EMBL/GenBank/DDBJ databases">
        <authorList>
            <consortium name="Genoscope - CEA"/>
            <person name="William W."/>
        </authorList>
    </citation>
    <scope>NUCLEOTIDE SEQUENCE [LARGE SCALE GENOMIC DNA]</scope>
</reference>
<evidence type="ECO:0000313" key="2">
    <source>
        <dbReference type="EMBL" id="CAH3181213.1"/>
    </source>
</evidence>
<dbReference type="Proteomes" id="UP001159405">
    <property type="component" value="Unassembled WGS sequence"/>
</dbReference>
<feature type="compositionally biased region" description="Acidic residues" evidence="1">
    <location>
        <begin position="11"/>
        <end position="49"/>
    </location>
</feature>
<evidence type="ECO:0000256" key="1">
    <source>
        <dbReference type="SAM" id="MobiDB-lite"/>
    </source>
</evidence>
<proteinExistence type="predicted"/>
<sequence length="123" mass="13873">MLLCVLHGEDGQQEDINEATDEEAKEGGTEDDSEEIDSSEDDESEEDNVLGELSSGPDSEQDATSGEQDCYSIDESDKIWFVFQSNSEEEDFYVFPCLADTKETWNKVLNVLSNRLMNMFSIH</sequence>